<sequence>MIDKKNKIIIEELQRDGRATITEIAKKIGLTSMGAKKRVDKLIKEGLIKVKALVNVEKFEIKLALIAMELESGEVLRDMLNKFENCPRIIKFFVTTGAYNLFALVWAENYYTLESISLESCSLRAQKGVRRFEFYPIADIYYDTFMDIKVIAEKTEKIAPCGVYCGGCERYKRERCQGCPSTIFYKGRL</sequence>
<dbReference type="InterPro" id="IPR000485">
    <property type="entry name" value="AsnC-type_HTH_dom"/>
</dbReference>
<dbReference type="AlphaFoldDB" id="D2RH42"/>
<dbReference type="PROSITE" id="PS50956">
    <property type="entry name" value="HTH_ASNC_2"/>
    <property type="match status" value="1"/>
</dbReference>
<organism evidence="5 6">
    <name type="scientific">Archaeoglobus profundus (strain DSM 5631 / JCM 9629 / NBRC 100127 / Av18)</name>
    <dbReference type="NCBI Taxonomy" id="572546"/>
    <lineage>
        <taxon>Archaea</taxon>
        <taxon>Methanobacteriati</taxon>
        <taxon>Methanobacteriota</taxon>
        <taxon>Archaeoglobi</taxon>
        <taxon>Archaeoglobales</taxon>
        <taxon>Archaeoglobaceae</taxon>
        <taxon>Archaeoglobus</taxon>
    </lineage>
</organism>
<dbReference type="PROSITE" id="PS00519">
    <property type="entry name" value="HTH_ASNC_1"/>
    <property type="match status" value="1"/>
</dbReference>
<evidence type="ECO:0000256" key="1">
    <source>
        <dbReference type="ARBA" id="ARBA00023015"/>
    </source>
</evidence>
<evidence type="ECO:0000256" key="2">
    <source>
        <dbReference type="ARBA" id="ARBA00023125"/>
    </source>
</evidence>
<dbReference type="SMART" id="SM00344">
    <property type="entry name" value="HTH_ASNC"/>
    <property type="match status" value="1"/>
</dbReference>
<keyword evidence="1" id="KW-0805">Transcription regulation</keyword>
<name>D2RH42_ARCPA</name>
<dbReference type="eggNOG" id="arCOG01580">
    <property type="taxonomic scope" value="Archaea"/>
</dbReference>
<dbReference type="Pfam" id="PF13412">
    <property type="entry name" value="HTH_24"/>
    <property type="match status" value="1"/>
</dbReference>
<keyword evidence="6" id="KW-1185">Reference proteome</keyword>
<dbReference type="InterPro" id="IPR011008">
    <property type="entry name" value="Dimeric_a/b-barrel"/>
</dbReference>
<feature type="domain" description="HTH asnC-type" evidence="4">
    <location>
        <begin position="2"/>
        <end position="75"/>
    </location>
</feature>
<evidence type="ECO:0000313" key="6">
    <source>
        <dbReference type="Proteomes" id="UP000001901"/>
    </source>
</evidence>
<dbReference type="GeneID" id="8739211"/>
<dbReference type="RefSeq" id="WP_012939953.1">
    <property type="nucleotide sequence ID" value="NC_013741.1"/>
</dbReference>
<accession>D2RH42</accession>
<dbReference type="GO" id="GO:0043565">
    <property type="term" value="F:sequence-specific DNA binding"/>
    <property type="evidence" value="ECO:0007669"/>
    <property type="project" value="InterPro"/>
</dbReference>
<keyword evidence="3" id="KW-0804">Transcription</keyword>
<dbReference type="GO" id="GO:0043200">
    <property type="term" value="P:response to amino acid"/>
    <property type="evidence" value="ECO:0007669"/>
    <property type="project" value="TreeGrafter"/>
</dbReference>
<keyword evidence="2" id="KW-0238">DNA-binding</keyword>
<dbReference type="SUPFAM" id="SSF46785">
    <property type="entry name" value="Winged helix' DNA-binding domain"/>
    <property type="match status" value="1"/>
</dbReference>
<dbReference type="PANTHER" id="PTHR30154">
    <property type="entry name" value="LEUCINE-RESPONSIVE REGULATORY PROTEIN"/>
    <property type="match status" value="1"/>
</dbReference>
<dbReference type="GO" id="GO:0005829">
    <property type="term" value="C:cytosol"/>
    <property type="evidence" value="ECO:0007669"/>
    <property type="project" value="TreeGrafter"/>
</dbReference>
<dbReference type="PaxDb" id="572546-Arcpr_0552"/>
<dbReference type="STRING" id="572546.Arcpr_0552"/>
<dbReference type="InterPro" id="IPR019888">
    <property type="entry name" value="Tscrpt_reg_AsnC-like"/>
</dbReference>
<evidence type="ECO:0000259" key="4">
    <source>
        <dbReference type="PROSITE" id="PS50956"/>
    </source>
</evidence>
<dbReference type="InterPro" id="IPR036388">
    <property type="entry name" value="WH-like_DNA-bd_sf"/>
</dbReference>
<dbReference type="EMBL" id="CP001857">
    <property type="protein sequence ID" value="ADB57617.1"/>
    <property type="molecule type" value="Genomic_DNA"/>
</dbReference>
<evidence type="ECO:0000256" key="3">
    <source>
        <dbReference type="ARBA" id="ARBA00023163"/>
    </source>
</evidence>
<dbReference type="InterPro" id="IPR019885">
    <property type="entry name" value="Tscrpt_reg_HTH_AsnC-type_CS"/>
</dbReference>
<dbReference type="InterPro" id="IPR036390">
    <property type="entry name" value="WH_DNA-bd_sf"/>
</dbReference>
<dbReference type="PANTHER" id="PTHR30154:SF34">
    <property type="entry name" value="TRANSCRIPTIONAL REGULATOR AZLB"/>
    <property type="match status" value="1"/>
</dbReference>
<dbReference type="Gene3D" id="1.10.10.10">
    <property type="entry name" value="Winged helix-like DNA-binding domain superfamily/Winged helix DNA-binding domain"/>
    <property type="match status" value="1"/>
</dbReference>
<dbReference type="Proteomes" id="UP000001901">
    <property type="component" value="Chromosome"/>
</dbReference>
<protein>
    <submittedName>
        <fullName evidence="5">Transcriptional regulator, AsnC family</fullName>
    </submittedName>
</protein>
<dbReference type="KEGG" id="apo:Arcpr_0552"/>
<dbReference type="HOGENOM" id="CLU_091233_0_0_2"/>
<evidence type="ECO:0000313" key="5">
    <source>
        <dbReference type="EMBL" id="ADB57617.1"/>
    </source>
</evidence>
<reference evidence="5 6" key="1">
    <citation type="journal article" date="2010" name="Stand. Genomic Sci.">
        <title>Complete genome sequence of Archaeoglobus profundus type strain (AV18).</title>
        <authorList>
            <person name="von Jan M."/>
            <person name="Lapidus A."/>
            <person name="Del Rio T.G."/>
            <person name="Copeland A."/>
            <person name="Tice H."/>
            <person name="Cheng J.F."/>
            <person name="Lucas S."/>
            <person name="Chen F."/>
            <person name="Nolan M."/>
            <person name="Goodwin L."/>
            <person name="Han C."/>
            <person name="Pitluck S."/>
            <person name="Liolios K."/>
            <person name="Ivanova N."/>
            <person name="Mavromatis K."/>
            <person name="Ovchinnikova G."/>
            <person name="Chertkov O."/>
            <person name="Pati A."/>
            <person name="Chen A."/>
            <person name="Palaniappan K."/>
            <person name="Land M."/>
            <person name="Hauser L."/>
            <person name="Chang Y.J."/>
            <person name="Jeffries C.D."/>
            <person name="Saunders E."/>
            <person name="Brettin T."/>
            <person name="Detter J.C."/>
            <person name="Chain P."/>
            <person name="Eichinger K."/>
            <person name="Huber H."/>
            <person name="Spring S."/>
            <person name="Rohde M."/>
            <person name="Goker M."/>
            <person name="Wirth R."/>
            <person name="Woyke T."/>
            <person name="Bristow J."/>
            <person name="Eisen J.A."/>
            <person name="Markowitz V."/>
            <person name="Hugenholtz P."/>
            <person name="Kyrpides N.C."/>
            <person name="Klenk H.P."/>
        </authorList>
    </citation>
    <scope>NUCLEOTIDE SEQUENCE [LARGE SCALE GENOMIC DNA]</scope>
    <source>
        <strain evidence="6">DSM 5631 / JCM 9629 / NBRC 100127 / Av18</strain>
    </source>
</reference>
<gene>
    <name evidence="5" type="ordered locus">Arcpr_0552</name>
</gene>
<dbReference type="SUPFAM" id="SSF54909">
    <property type="entry name" value="Dimeric alpha+beta barrel"/>
    <property type="match status" value="1"/>
</dbReference>
<dbReference type="PRINTS" id="PR00033">
    <property type="entry name" value="HTHASNC"/>
</dbReference>
<proteinExistence type="predicted"/>